<dbReference type="GO" id="GO:0009424">
    <property type="term" value="C:bacterial-type flagellum hook"/>
    <property type="evidence" value="ECO:0007669"/>
    <property type="project" value="UniProtKB-UniRule"/>
</dbReference>
<protein>
    <recommendedName>
        <fullName evidence="4 7">Flagellar hook-associated protein 1</fullName>
        <shortName evidence="7">HAP1</shortName>
    </recommendedName>
</protein>
<evidence type="ECO:0000259" key="12">
    <source>
        <dbReference type="Pfam" id="PF22638"/>
    </source>
</evidence>
<keyword evidence="14" id="KW-1185">Reference proteome</keyword>
<evidence type="ECO:0000256" key="9">
    <source>
        <dbReference type="SAM" id="MobiDB-lite"/>
    </source>
</evidence>
<reference evidence="13 14" key="1">
    <citation type="submission" date="2020-02" db="EMBL/GenBank/DDBJ databases">
        <authorList>
            <person name="Dziuba M."/>
            <person name="Kuznetsov B."/>
            <person name="Mardanov A."/>
            <person name="Ravin N."/>
            <person name="Grouzdev D."/>
        </authorList>
    </citation>
    <scope>NUCLEOTIDE SEQUENCE [LARGE SCALE GENOMIC DNA]</scope>
    <source>
        <strain evidence="13 14">SpK</strain>
    </source>
</reference>
<evidence type="ECO:0000256" key="2">
    <source>
        <dbReference type="ARBA" id="ARBA00004613"/>
    </source>
</evidence>
<feature type="domain" description="Flagellar hook-associated protein FlgK helical" evidence="12">
    <location>
        <begin position="100"/>
        <end position="316"/>
    </location>
</feature>
<dbReference type="Proteomes" id="UP000480684">
    <property type="component" value="Unassembled WGS sequence"/>
</dbReference>
<comment type="similarity">
    <text evidence="3 7">Belongs to the flagella basal body rod proteins family.</text>
</comment>
<feature type="domain" description="Flagellar basal body rod protein N-terminal" evidence="10">
    <location>
        <begin position="7"/>
        <end position="36"/>
    </location>
</feature>
<dbReference type="AlphaFoldDB" id="A0A7C9UYD9"/>
<dbReference type="Pfam" id="PF06429">
    <property type="entry name" value="Flg_bbr_C"/>
    <property type="match status" value="1"/>
</dbReference>
<keyword evidence="13" id="KW-0966">Cell projection</keyword>
<dbReference type="InterPro" id="IPR002371">
    <property type="entry name" value="FlgK"/>
</dbReference>
<dbReference type="GO" id="GO:0005576">
    <property type="term" value="C:extracellular region"/>
    <property type="evidence" value="ECO:0007669"/>
    <property type="project" value="UniProtKB-SubCell"/>
</dbReference>
<evidence type="ECO:0000256" key="8">
    <source>
        <dbReference type="SAM" id="Coils"/>
    </source>
</evidence>
<dbReference type="InterPro" id="IPR010930">
    <property type="entry name" value="Flg_bb/hook_C_dom"/>
</dbReference>
<evidence type="ECO:0000259" key="10">
    <source>
        <dbReference type="Pfam" id="PF00460"/>
    </source>
</evidence>
<evidence type="ECO:0000313" key="14">
    <source>
        <dbReference type="Proteomes" id="UP000480684"/>
    </source>
</evidence>
<evidence type="ECO:0000313" key="13">
    <source>
        <dbReference type="EMBL" id="NFV79673.1"/>
    </source>
</evidence>
<evidence type="ECO:0000256" key="1">
    <source>
        <dbReference type="ARBA" id="ARBA00004117"/>
    </source>
</evidence>
<dbReference type="PRINTS" id="PR01005">
    <property type="entry name" value="FLGHOOKAP1"/>
</dbReference>
<dbReference type="Pfam" id="PF22638">
    <property type="entry name" value="FlgK_D1"/>
    <property type="match status" value="1"/>
</dbReference>
<keyword evidence="8" id="KW-0175">Coiled coil</keyword>
<dbReference type="SUPFAM" id="SSF64518">
    <property type="entry name" value="Phase 1 flagellin"/>
    <property type="match status" value="1"/>
</dbReference>
<dbReference type="InterPro" id="IPR053927">
    <property type="entry name" value="FlgK_helical"/>
</dbReference>
<dbReference type="InterPro" id="IPR001444">
    <property type="entry name" value="Flag_bb_rod_N"/>
</dbReference>
<dbReference type="PANTHER" id="PTHR30033">
    <property type="entry name" value="FLAGELLAR HOOK-ASSOCIATED PROTEIN 1"/>
    <property type="match status" value="1"/>
</dbReference>
<feature type="domain" description="Flagellar basal-body/hook protein C-terminal" evidence="11">
    <location>
        <begin position="518"/>
        <end position="558"/>
    </location>
</feature>
<dbReference type="EMBL" id="JAAIYP010000033">
    <property type="protein sequence ID" value="NFV79673.1"/>
    <property type="molecule type" value="Genomic_DNA"/>
</dbReference>
<feature type="coiled-coil region" evidence="8">
    <location>
        <begin position="139"/>
        <end position="191"/>
    </location>
</feature>
<comment type="caution">
    <text evidence="13">The sequence shown here is derived from an EMBL/GenBank/DDBJ whole genome shotgun (WGS) entry which is preliminary data.</text>
</comment>
<gene>
    <name evidence="7 13" type="primary">flgK</name>
    <name evidence="13" type="ORF">G4223_06075</name>
</gene>
<evidence type="ECO:0000256" key="5">
    <source>
        <dbReference type="ARBA" id="ARBA00022525"/>
    </source>
</evidence>
<organism evidence="13 14">
    <name type="scientific">Magnetospirillum aberrantis SpK</name>
    <dbReference type="NCBI Taxonomy" id="908842"/>
    <lineage>
        <taxon>Bacteria</taxon>
        <taxon>Pseudomonadati</taxon>
        <taxon>Pseudomonadota</taxon>
        <taxon>Alphaproteobacteria</taxon>
        <taxon>Rhodospirillales</taxon>
        <taxon>Rhodospirillaceae</taxon>
        <taxon>Magnetospirillum</taxon>
    </lineage>
</organism>
<keyword evidence="13" id="KW-0969">Cilium</keyword>
<evidence type="ECO:0000256" key="6">
    <source>
        <dbReference type="ARBA" id="ARBA00023143"/>
    </source>
</evidence>
<proteinExistence type="inferred from homology"/>
<evidence type="ECO:0000259" key="11">
    <source>
        <dbReference type="Pfam" id="PF06429"/>
    </source>
</evidence>
<dbReference type="GO" id="GO:0005198">
    <property type="term" value="F:structural molecule activity"/>
    <property type="evidence" value="ECO:0007669"/>
    <property type="project" value="UniProtKB-UniRule"/>
</dbReference>
<dbReference type="GO" id="GO:0009425">
    <property type="term" value="C:bacterial-type flagellum basal body"/>
    <property type="evidence" value="ECO:0007669"/>
    <property type="project" value="UniProtKB-SubCell"/>
</dbReference>
<evidence type="ECO:0000256" key="7">
    <source>
        <dbReference type="RuleBase" id="RU362065"/>
    </source>
</evidence>
<accession>A0A7C9UYD9</accession>
<dbReference type="PANTHER" id="PTHR30033:SF1">
    <property type="entry name" value="FLAGELLAR HOOK-ASSOCIATED PROTEIN 1"/>
    <property type="match status" value="1"/>
</dbReference>
<dbReference type="GO" id="GO:0044780">
    <property type="term" value="P:bacterial-type flagellum assembly"/>
    <property type="evidence" value="ECO:0007669"/>
    <property type="project" value="InterPro"/>
</dbReference>
<keyword evidence="5 7" id="KW-0964">Secreted</keyword>
<dbReference type="RefSeq" id="WP_163676523.1">
    <property type="nucleotide sequence ID" value="NZ_JAAIYP010000033.1"/>
</dbReference>
<keyword evidence="13" id="KW-0282">Flagellum</keyword>
<evidence type="ECO:0000256" key="4">
    <source>
        <dbReference type="ARBA" id="ARBA00016244"/>
    </source>
</evidence>
<dbReference type="Pfam" id="PF00460">
    <property type="entry name" value="Flg_bb_rod"/>
    <property type="match status" value="1"/>
</dbReference>
<evidence type="ECO:0000256" key="3">
    <source>
        <dbReference type="ARBA" id="ARBA00009677"/>
    </source>
</evidence>
<dbReference type="NCBIfam" id="TIGR02492">
    <property type="entry name" value="flgK_ends"/>
    <property type="match status" value="1"/>
</dbReference>
<comment type="subcellular location">
    <subcellularLocation>
        <location evidence="1">Bacterial flagellum basal body</location>
    </subcellularLocation>
    <subcellularLocation>
        <location evidence="2 7">Secreted</location>
    </subcellularLocation>
</comment>
<keyword evidence="6 7" id="KW-0975">Bacterial flagellum</keyword>
<feature type="region of interest" description="Disordered" evidence="9">
    <location>
        <begin position="313"/>
        <end position="332"/>
    </location>
</feature>
<sequence length="561" mass="56740">MTLSASLSTATSSLRAIQTKLAVAASNIANADDVNYTAKTASQSSVVTGTLGTGVQITGIDSKVSGYLVKNIVEATAENSAAQILYSYLESLSSGLGTLSSDGSGDTLATQLSDLESALDELATTPESTTVKTQVVTDLQDSAATLQDASAQVQDLRSQADSDIASAVETVNDALHQIDDLNEAITRAQAAGESTGDLEDQRNAALQTVAEQIGITYYTGSNGAVTVYTESGQLLVGSQVYELSFTTANGVSASDSYPSTLSGITVNGKDITTSISSGAISSLVTLRDSTLPAVQDELDTLAVTLRDTINAIANEGSASPPPSSLTGSESYSSTDALSASGTLTVAITDSDGNLVSNEDIDLSTYSTVGDLLTALNGISGLSASLDSSGHLVLETTSSGNGVAVSGGTIGSENFSGYFGLNDVLVGDSASNLEVKSELADDSTLFPVGTLSSSLTVGEAAVTSGSGTLAQSMADALRDAEVTDTAADIVSAVATMLSSAESAATSTETSLSTLVDSFSSQYGVNTDEETALISELQNAYAASAQILSAVQSMFDDLINAVS</sequence>
<name>A0A7C9UYD9_9PROT</name>